<protein>
    <submittedName>
        <fullName evidence="1">Uncharacterized protein</fullName>
    </submittedName>
</protein>
<accession>A0AAV0KS23</accession>
<keyword evidence="2" id="KW-1185">Reference proteome</keyword>
<gene>
    <name evidence="1" type="ORF">LITE_LOCUS20003</name>
</gene>
<name>A0AAV0KS23_9ROSI</name>
<feature type="non-terminal residue" evidence="1">
    <location>
        <position position="1"/>
    </location>
</feature>
<dbReference type="AlphaFoldDB" id="A0AAV0KS23"/>
<reference evidence="1" key="1">
    <citation type="submission" date="2022-08" db="EMBL/GenBank/DDBJ databases">
        <authorList>
            <person name="Gutierrez-Valencia J."/>
        </authorList>
    </citation>
    <scope>NUCLEOTIDE SEQUENCE</scope>
</reference>
<dbReference type="EMBL" id="CAMGYJ010000005">
    <property type="protein sequence ID" value="CAI0424540.1"/>
    <property type="molecule type" value="Genomic_DNA"/>
</dbReference>
<proteinExistence type="predicted"/>
<evidence type="ECO:0000313" key="2">
    <source>
        <dbReference type="Proteomes" id="UP001154282"/>
    </source>
</evidence>
<evidence type="ECO:0000313" key="1">
    <source>
        <dbReference type="EMBL" id="CAI0424540.1"/>
    </source>
</evidence>
<dbReference type="Proteomes" id="UP001154282">
    <property type="component" value="Unassembled WGS sequence"/>
</dbReference>
<comment type="caution">
    <text evidence="1">The sequence shown here is derived from an EMBL/GenBank/DDBJ whole genome shotgun (WGS) entry which is preliminary data.</text>
</comment>
<sequence length="101" mass="11376">PLLNIESLIFKVTGDHQYVKTRSTNALLIFLLLLLISGNCWGRQLSRDDGAVLNFGWKTTVYGMGECIYDQCQMECERKLGTAAVADCRFVTIVCDCYLQC</sequence>
<organism evidence="1 2">
    <name type="scientific">Linum tenue</name>
    <dbReference type="NCBI Taxonomy" id="586396"/>
    <lineage>
        <taxon>Eukaryota</taxon>
        <taxon>Viridiplantae</taxon>
        <taxon>Streptophyta</taxon>
        <taxon>Embryophyta</taxon>
        <taxon>Tracheophyta</taxon>
        <taxon>Spermatophyta</taxon>
        <taxon>Magnoliopsida</taxon>
        <taxon>eudicotyledons</taxon>
        <taxon>Gunneridae</taxon>
        <taxon>Pentapetalae</taxon>
        <taxon>rosids</taxon>
        <taxon>fabids</taxon>
        <taxon>Malpighiales</taxon>
        <taxon>Linaceae</taxon>
        <taxon>Linum</taxon>
    </lineage>
</organism>